<keyword evidence="2" id="KW-1185">Reference proteome</keyword>
<organism evidence="1 2">
    <name type="scientific">Camellia lanceoleosa</name>
    <dbReference type="NCBI Taxonomy" id="1840588"/>
    <lineage>
        <taxon>Eukaryota</taxon>
        <taxon>Viridiplantae</taxon>
        <taxon>Streptophyta</taxon>
        <taxon>Embryophyta</taxon>
        <taxon>Tracheophyta</taxon>
        <taxon>Spermatophyta</taxon>
        <taxon>Magnoliopsida</taxon>
        <taxon>eudicotyledons</taxon>
        <taxon>Gunneridae</taxon>
        <taxon>Pentapetalae</taxon>
        <taxon>asterids</taxon>
        <taxon>Ericales</taxon>
        <taxon>Theaceae</taxon>
        <taxon>Camellia</taxon>
    </lineage>
</organism>
<evidence type="ECO:0000313" key="2">
    <source>
        <dbReference type="Proteomes" id="UP001060215"/>
    </source>
</evidence>
<proteinExistence type="predicted"/>
<protein>
    <submittedName>
        <fullName evidence="1">Disease resistance protein</fullName>
    </submittedName>
</protein>
<dbReference type="EMBL" id="CM045760">
    <property type="protein sequence ID" value="KAI8026618.1"/>
    <property type="molecule type" value="Genomic_DNA"/>
</dbReference>
<gene>
    <name evidence="1" type="ORF">LOK49_LG02G03256</name>
</gene>
<name>A0ACC0IMN8_9ERIC</name>
<accession>A0ACC0IMN8</accession>
<comment type="caution">
    <text evidence="1">The sequence shown here is derived from an EMBL/GenBank/DDBJ whole genome shotgun (WGS) entry which is preliminary data.</text>
</comment>
<evidence type="ECO:0000313" key="1">
    <source>
        <dbReference type="EMBL" id="KAI8026618.1"/>
    </source>
</evidence>
<dbReference type="Proteomes" id="UP001060215">
    <property type="component" value="Chromosome 3"/>
</dbReference>
<reference evidence="1 2" key="1">
    <citation type="journal article" date="2022" name="Plant J.">
        <title>Chromosome-level genome of Camellia lanceoleosa provides a valuable resource for understanding genome evolution and self-incompatibility.</title>
        <authorList>
            <person name="Gong W."/>
            <person name="Xiao S."/>
            <person name="Wang L."/>
            <person name="Liao Z."/>
            <person name="Chang Y."/>
            <person name="Mo W."/>
            <person name="Hu G."/>
            <person name="Li W."/>
            <person name="Zhao G."/>
            <person name="Zhu H."/>
            <person name="Hu X."/>
            <person name="Ji K."/>
            <person name="Xiang X."/>
            <person name="Song Q."/>
            <person name="Yuan D."/>
            <person name="Jin S."/>
            <person name="Zhang L."/>
        </authorList>
    </citation>
    <scope>NUCLEOTIDE SEQUENCE [LARGE SCALE GENOMIC DNA]</scope>
    <source>
        <strain evidence="1">SQ_2022a</strain>
    </source>
</reference>
<sequence length="149" mass="17071">MEKIQEVAELQENGRFANGLLIDALPTNGQFKPTMGSFCENTSARNMENVWKYLMDDEVRRIGIFGMGGIGKTTIMHHINNEPLNEACNFDDVIWVTVSKAFNIRNLQRQIAKAVNLDLLSYSDETKRASELYTTFFQTKRYVLILDDL</sequence>